<comment type="caution">
    <text evidence="1">The sequence shown here is derived from an EMBL/GenBank/DDBJ whole genome shotgun (WGS) entry which is preliminary data.</text>
</comment>
<keyword evidence="2" id="KW-1185">Reference proteome</keyword>
<gene>
    <name evidence="1" type="ORF">LLUT_LOCUS5649</name>
</gene>
<evidence type="ECO:0000313" key="2">
    <source>
        <dbReference type="Proteomes" id="UP001497480"/>
    </source>
</evidence>
<dbReference type="EMBL" id="CAXHTB010000004">
    <property type="protein sequence ID" value="CAL0304589.1"/>
    <property type="molecule type" value="Genomic_DNA"/>
</dbReference>
<name>A0AAV1W6D3_LUPLU</name>
<sequence>MKQESHNPSMVQVNAMSEVCPLHLVVDKELHDHIVTFLSEQMIELMKESEKENNKKKDGALVLPPISMVGAVDVGATINKRKRVQIQDNKPYGETIGTLQLPNNCILNDIDLDNDSDFGSKLESWSHEPSDNKRIKVENVETENLVEPVLTENFAEDNIKDHIGEEVISGQLVGDAIVNENVIKASENVAETAVANQLGEAVINNQLVEPGPKLTSNASIPPLYPNEEIYELMSTEDMLKEFELHCQGGL</sequence>
<dbReference type="AlphaFoldDB" id="A0AAV1W6D3"/>
<dbReference type="Proteomes" id="UP001497480">
    <property type="component" value="Unassembled WGS sequence"/>
</dbReference>
<reference evidence="1 2" key="1">
    <citation type="submission" date="2024-03" db="EMBL/GenBank/DDBJ databases">
        <authorList>
            <person name="Martinez-Hernandez J."/>
        </authorList>
    </citation>
    <scope>NUCLEOTIDE SEQUENCE [LARGE SCALE GENOMIC DNA]</scope>
</reference>
<organism evidence="1 2">
    <name type="scientific">Lupinus luteus</name>
    <name type="common">European yellow lupine</name>
    <dbReference type="NCBI Taxonomy" id="3873"/>
    <lineage>
        <taxon>Eukaryota</taxon>
        <taxon>Viridiplantae</taxon>
        <taxon>Streptophyta</taxon>
        <taxon>Embryophyta</taxon>
        <taxon>Tracheophyta</taxon>
        <taxon>Spermatophyta</taxon>
        <taxon>Magnoliopsida</taxon>
        <taxon>eudicotyledons</taxon>
        <taxon>Gunneridae</taxon>
        <taxon>Pentapetalae</taxon>
        <taxon>rosids</taxon>
        <taxon>fabids</taxon>
        <taxon>Fabales</taxon>
        <taxon>Fabaceae</taxon>
        <taxon>Papilionoideae</taxon>
        <taxon>50 kb inversion clade</taxon>
        <taxon>genistoids sensu lato</taxon>
        <taxon>core genistoids</taxon>
        <taxon>Genisteae</taxon>
        <taxon>Lupinus</taxon>
    </lineage>
</organism>
<protein>
    <submittedName>
        <fullName evidence="1">Uncharacterized protein</fullName>
    </submittedName>
</protein>
<proteinExistence type="predicted"/>
<accession>A0AAV1W6D3</accession>
<evidence type="ECO:0000313" key="1">
    <source>
        <dbReference type="EMBL" id="CAL0304589.1"/>
    </source>
</evidence>